<evidence type="ECO:0000313" key="2">
    <source>
        <dbReference type="EMBL" id="CAF1479943.1"/>
    </source>
</evidence>
<reference evidence="2" key="1">
    <citation type="submission" date="2021-02" db="EMBL/GenBank/DDBJ databases">
        <authorList>
            <person name="Nowell W R."/>
        </authorList>
    </citation>
    <scope>NUCLEOTIDE SEQUENCE</scope>
</reference>
<dbReference type="EMBL" id="CAJNON010001692">
    <property type="protein sequence ID" value="CAF1479943.1"/>
    <property type="molecule type" value="Genomic_DNA"/>
</dbReference>
<evidence type="ECO:0008006" key="4">
    <source>
        <dbReference type="Google" id="ProtNLM"/>
    </source>
</evidence>
<dbReference type="PANTHER" id="PTHR33845">
    <property type="entry name" value="C2H2-TYPE DOMAIN-CONTAINING PROTEIN"/>
    <property type="match status" value="1"/>
</dbReference>
<organism evidence="2 3">
    <name type="scientific">Adineta steineri</name>
    <dbReference type="NCBI Taxonomy" id="433720"/>
    <lineage>
        <taxon>Eukaryota</taxon>
        <taxon>Metazoa</taxon>
        <taxon>Spiralia</taxon>
        <taxon>Gnathifera</taxon>
        <taxon>Rotifera</taxon>
        <taxon>Eurotatoria</taxon>
        <taxon>Bdelloidea</taxon>
        <taxon>Adinetida</taxon>
        <taxon>Adinetidae</taxon>
        <taxon>Adineta</taxon>
    </lineage>
</organism>
<dbReference type="Proteomes" id="UP000663891">
    <property type="component" value="Unassembled WGS sequence"/>
</dbReference>
<comment type="caution">
    <text evidence="2">The sequence shown here is derived from an EMBL/GenBank/DDBJ whole genome shotgun (WGS) entry which is preliminary data.</text>
</comment>
<proteinExistence type="predicted"/>
<gene>
    <name evidence="2" type="ORF">VCS650_LOCUS41101</name>
</gene>
<feature type="compositionally biased region" description="Basic and acidic residues" evidence="1">
    <location>
        <begin position="114"/>
        <end position="130"/>
    </location>
</feature>
<accession>A0A815RMW8</accession>
<evidence type="ECO:0000256" key="1">
    <source>
        <dbReference type="SAM" id="MobiDB-lite"/>
    </source>
</evidence>
<evidence type="ECO:0000313" key="3">
    <source>
        <dbReference type="Proteomes" id="UP000663891"/>
    </source>
</evidence>
<dbReference type="AlphaFoldDB" id="A0A815RMW8"/>
<feature type="region of interest" description="Disordered" evidence="1">
    <location>
        <begin position="95"/>
        <end position="134"/>
    </location>
</feature>
<dbReference type="OrthoDB" id="10066001at2759"/>
<dbReference type="PANTHER" id="PTHR33845:SF1">
    <property type="entry name" value="C2H2-TYPE DOMAIN-CONTAINING PROTEIN"/>
    <property type="match status" value="1"/>
</dbReference>
<name>A0A815RMW8_9BILA</name>
<sequence>METDKEMLDRVLKKFRSYRESIEAWKAHSLRSINQDLCRENLLDKLSNGEIYINLDWAMKFLPCKSREPQSEFFGKRGISWHITVVMKHDESVENDSSTFLEDDDVSDDSQQISEHEMTDLSGENDDKKNKSDRKKNPCFKYKVFLHVFDQCNQDSETVVTILNDVLHRVKETDPQIKKAFIRSDNAGCHHCANTLVSAKLILEKTGIAISRIDFCDPQGENGICDRCAAIIKSFIRRYLNENHNVTCASEFIEACHSYNGVRDVLALDCQIVNITRKQEVKCKIKNITDYFNFEYLKNGLLVHRSWNVGSGLLIPWSQLNRNSNICNLTSKGIENFTHDWVQTKEKSVNQSMDVDDCEEQKEILSQKCSEQRDVYACNVEQGCTAAFVKFGNLINHILVGKHHRMIERFCLKDMVMKLYHSKLEEVESRRIISLDMDLVNTIEDEIDPLPTGWALPMRKCSTFSDKQCKYITEKFDEGVSSIKHWKPKEIVLDMEDLKLNNKFYFSANEILKESQIRSFFSRIKRERQIPALQQTPSDKASVKELTAKNFVNDEIDDDEVDSELQDEDDFDDIEIAVEEIKIFEDIYTNAKKALESSSN</sequence>
<protein>
    <recommendedName>
        <fullName evidence="4">C2H2-type domain-containing protein</fullName>
    </recommendedName>
</protein>